<organism evidence="1 2">
    <name type="scientific">Myotis myotis</name>
    <name type="common">Greater mouse-eared bat</name>
    <name type="synonym">Vespertilio myotis</name>
    <dbReference type="NCBI Taxonomy" id="51298"/>
    <lineage>
        <taxon>Eukaryota</taxon>
        <taxon>Metazoa</taxon>
        <taxon>Chordata</taxon>
        <taxon>Craniata</taxon>
        <taxon>Vertebrata</taxon>
        <taxon>Euteleostomi</taxon>
        <taxon>Mammalia</taxon>
        <taxon>Eutheria</taxon>
        <taxon>Laurasiatheria</taxon>
        <taxon>Chiroptera</taxon>
        <taxon>Yangochiroptera</taxon>
        <taxon>Vespertilionidae</taxon>
        <taxon>Myotis</taxon>
    </lineage>
</organism>
<evidence type="ECO:0000313" key="1">
    <source>
        <dbReference type="EMBL" id="KAF6330210.1"/>
    </source>
</evidence>
<evidence type="ECO:0000313" key="2">
    <source>
        <dbReference type="Proteomes" id="UP000527355"/>
    </source>
</evidence>
<proteinExistence type="predicted"/>
<reference evidence="1 2" key="1">
    <citation type="journal article" date="2020" name="Nature">
        <title>Six reference-quality genomes reveal evolution of bat adaptations.</title>
        <authorList>
            <person name="Jebb D."/>
            <person name="Huang Z."/>
            <person name="Pippel M."/>
            <person name="Hughes G.M."/>
            <person name="Lavrichenko K."/>
            <person name="Devanna P."/>
            <person name="Winkler S."/>
            <person name="Jermiin L.S."/>
            <person name="Skirmuntt E.C."/>
            <person name="Katzourakis A."/>
            <person name="Burkitt-Gray L."/>
            <person name="Ray D.A."/>
            <person name="Sullivan K.A.M."/>
            <person name="Roscito J.G."/>
            <person name="Kirilenko B.M."/>
            <person name="Davalos L.M."/>
            <person name="Corthals A.P."/>
            <person name="Power M.L."/>
            <person name="Jones G."/>
            <person name="Ransome R.D."/>
            <person name="Dechmann D.K.N."/>
            <person name="Locatelli A.G."/>
            <person name="Puechmaille S.J."/>
            <person name="Fedrigo O."/>
            <person name="Jarvis E.D."/>
            <person name="Hiller M."/>
            <person name="Vernes S.C."/>
            <person name="Myers E.W."/>
            <person name="Teeling E.C."/>
        </authorList>
    </citation>
    <scope>NUCLEOTIDE SEQUENCE [LARGE SCALE GENOMIC DNA]</scope>
    <source>
        <strain evidence="1">MMyoMyo1</strain>
        <tissue evidence="1">Flight muscle</tissue>
    </source>
</reference>
<name>A0A7J7VYZ5_MYOMY</name>
<comment type="caution">
    <text evidence="1">The sequence shown here is derived from an EMBL/GenBank/DDBJ whole genome shotgun (WGS) entry which is preliminary data.</text>
</comment>
<gene>
    <name evidence="1" type="ORF">mMyoMyo1_012220</name>
</gene>
<dbReference type="AlphaFoldDB" id="A0A7J7VYZ5"/>
<protein>
    <submittedName>
        <fullName evidence="1">Uncharacterized protein</fullName>
    </submittedName>
</protein>
<keyword evidence="2" id="KW-1185">Reference proteome</keyword>
<accession>A0A7J7VYZ5</accession>
<dbReference type="Proteomes" id="UP000527355">
    <property type="component" value="Unassembled WGS sequence"/>
</dbReference>
<dbReference type="EMBL" id="JABWUV010000009">
    <property type="protein sequence ID" value="KAF6330210.1"/>
    <property type="molecule type" value="Genomic_DNA"/>
</dbReference>
<sequence>MSHTCTVKVYLKGCLRDKHSRSFPGIYLGHLGFAVKVKSSRWPAADPGPGRCAAPTGKRGFPLSAILAMDSACRGLPGTAKSPVAEPRHLLLQAEPGKYPARVAWTEEERIWQTSLLSATRK</sequence>